<dbReference type="PANTHER" id="PTHR39597:SF1">
    <property type="entry name" value="UBA DOMAIN-CONTAINING PROTEIN RUP1"/>
    <property type="match status" value="1"/>
</dbReference>
<feature type="region of interest" description="Disordered" evidence="1">
    <location>
        <begin position="502"/>
        <end position="523"/>
    </location>
</feature>
<organism evidence="2 3">
    <name type="scientific">Penicillium brevicompactum</name>
    <dbReference type="NCBI Taxonomy" id="5074"/>
    <lineage>
        <taxon>Eukaryota</taxon>
        <taxon>Fungi</taxon>
        <taxon>Dikarya</taxon>
        <taxon>Ascomycota</taxon>
        <taxon>Pezizomycotina</taxon>
        <taxon>Eurotiomycetes</taxon>
        <taxon>Eurotiomycetidae</taxon>
        <taxon>Eurotiales</taxon>
        <taxon>Aspergillaceae</taxon>
        <taxon>Penicillium</taxon>
    </lineage>
</organism>
<evidence type="ECO:0000256" key="1">
    <source>
        <dbReference type="SAM" id="MobiDB-lite"/>
    </source>
</evidence>
<feature type="compositionally biased region" description="Basic and acidic residues" evidence="1">
    <location>
        <begin position="562"/>
        <end position="572"/>
    </location>
</feature>
<feature type="region of interest" description="Disordered" evidence="1">
    <location>
        <begin position="75"/>
        <end position="143"/>
    </location>
</feature>
<reference evidence="2" key="1">
    <citation type="submission" date="2022-12" db="EMBL/GenBank/DDBJ databases">
        <authorList>
            <person name="Petersen C."/>
        </authorList>
    </citation>
    <scope>NUCLEOTIDE SEQUENCE</scope>
    <source>
        <strain evidence="2">IBT 35675</strain>
    </source>
</reference>
<accession>A0A9W9R6R9</accession>
<dbReference type="CDD" id="cd14273">
    <property type="entry name" value="UBA_TAP-C_like"/>
    <property type="match status" value="1"/>
</dbReference>
<evidence type="ECO:0008006" key="4">
    <source>
        <dbReference type="Google" id="ProtNLM"/>
    </source>
</evidence>
<feature type="region of interest" description="Disordered" evidence="1">
    <location>
        <begin position="163"/>
        <end position="183"/>
    </location>
</feature>
<protein>
    <recommendedName>
        <fullName evidence="4">Ubiquitin interaction motif protein</fullName>
    </recommendedName>
</protein>
<dbReference type="InterPro" id="IPR009060">
    <property type="entry name" value="UBA-like_sf"/>
</dbReference>
<feature type="compositionally biased region" description="Polar residues" evidence="1">
    <location>
        <begin position="165"/>
        <end position="182"/>
    </location>
</feature>
<evidence type="ECO:0000313" key="2">
    <source>
        <dbReference type="EMBL" id="KAJ5353940.1"/>
    </source>
</evidence>
<dbReference type="GO" id="GO:0005829">
    <property type="term" value="C:cytosol"/>
    <property type="evidence" value="ECO:0007669"/>
    <property type="project" value="TreeGrafter"/>
</dbReference>
<feature type="compositionally biased region" description="Basic and acidic residues" evidence="1">
    <location>
        <begin position="774"/>
        <end position="788"/>
    </location>
</feature>
<feature type="compositionally biased region" description="Basic and acidic residues" evidence="1">
    <location>
        <begin position="644"/>
        <end position="654"/>
    </location>
</feature>
<feature type="compositionally biased region" description="Polar residues" evidence="1">
    <location>
        <begin position="128"/>
        <end position="142"/>
    </location>
</feature>
<keyword evidence="3" id="KW-1185">Reference proteome</keyword>
<comment type="caution">
    <text evidence="2">The sequence shown here is derived from an EMBL/GenBank/DDBJ whole genome shotgun (WGS) entry which is preliminary data.</text>
</comment>
<reference evidence="2" key="2">
    <citation type="journal article" date="2023" name="IMA Fungus">
        <title>Comparative genomic study of the Penicillium genus elucidates a diverse pangenome and 15 lateral gene transfer events.</title>
        <authorList>
            <person name="Petersen C."/>
            <person name="Sorensen T."/>
            <person name="Nielsen M.R."/>
            <person name="Sondergaard T.E."/>
            <person name="Sorensen J.L."/>
            <person name="Fitzpatrick D.A."/>
            <person name="Frisvad J.C."/>
            <person name="Nielsen K.L."/>
        </authorList>
    </citation>
    <scope>NUCLEOTIDE SEQUENCE</scope>
    <source>
        <strain evidence="2">IBT 35675</strain>
    </source>
</reference>
<dbReference type="PANTHER" id="PTHR39597">
    <property type="entry name" value="UBA DOMAIN-CONTAINING PROTEIN RUP1"/>
    <property type="match status" value="1"/>
</dbReference>
<feature type="compositionally biased region" description="Pro residues" evidence="1">
    <location>
        <begin position="81"/>
        <end position="92"/>
    </location>
</feature>
<dbReference type="SUPFAM" id="SSF46934">
    <property type="entry name" value="UBA-like"/>
    <property type="match status" value="1"/>
</dbReference>
<feature type="compositionally biased region" description="Low complexity" evidence="1">
    <location>
        <begin position="793"/>
        <end position="803"/>
    </location>
</feature>
<name>A0A9W9R6R9_PENBR</name>
<dbReference type="Proteomes" id="UP001148299">
    <property type="component" value="Unassembled WGS sequence"/>
</dbReference>
<dbReference type="InterPro" id="IPR055335">
    <property type="entry name" value="Ucp6/RUP1"/>
</dbReference>
<dbReference type="GO" id="GO:0005634">
    <property type="term" value="C:nucleus"/>
    <property type="evidence" value="ECO:0007669"/>
    <property type="project" value="TreeGrafter"/>
</dbReference>
<gene>
    <name evidence="2" type="ORF">N7541_006504</name>
</gene>
<dbReference type="Pfam" id="PF14555">
    <property type="entry name" value="UBA_4"/>
    <property type="match status" value="1"/>
</dbReference>
<dbReference type="GO" id="GO:0016579">
    <property type="term" value="P:protein deubiquitination"/>
    <property type="evidence" value="ECO:0007669"/>
    <property type="project" value="TreeGrafter"/>
</dbReference>
<feature type="region of interest" description="Disordered" evidence="1">
    <location>
        <begin position="736"/>
        <end position="759"/>
    </location>
</feature>
<dbReference type="EMBL" id="JAPZBR010000005">
    <property type="protein sequence ID" value="KAJ5353940.1"/>
    <property type="molecule type" value="Genomic_DNA"/>
</dbReference>
<dbReference type="AlphaFoldDB" id="A0A9W9R6R9"/>
<feature type="region of interest" description="Disordered" evidence="1">
    <location>
        <begin position="771"/>
        <end position="821"/>
    </location>
</feature>
<feature type="compositionally biased region" description="Basic and acidic residues" evidence="1">
    <location>
        <begin position="807"/>
        <end position="821"/>
    </location>
</feature>
<proteinExistence type="predicted"/>
<evidence type="ECO:0000313" key="3">
    <source>
        <dbReference type="Proteomes" id="UP001148299"/>
    </source>
</evidence>
<sequence>MEPTEDAIANFVSFTSTTREQAVAFLKANNLDSQKAINAYFEDPSGPPPQGLVSWTASFALSFGADIPTLVWDFSQQDNAPPLPATAPPSRPPSRIDKRDADQNTGKQGAASASKGTTPPEENKCTQHTDMGLSSTEDSGQGLTLAEREEKELQRAVAMSLGSDMGQQETGVTSNNQSQLSKATRDHYEENAWAMTLFNTEEVMASPDPEDRVRVEGEPAFIRPNADDVYLGGFLTILHNIPRAREALLLRNKLLFDYGHEPQWWNGHAINLPKIVTINDGTESDNDWDDIIYESQRLMALMDTSKRAFGSSESLAKIKSMSQMASDSEDAVTRFMEAWNGAAMQADPENPLTTMFTSHAYKKELFSEFDEPERKELFTFEPNVEKDHGQTLYEVLDSALWSDSPGEELDETWLEYVADVLVFKLDAHQKPNPVDVEVPLNFYPDRYLSSCQHIAREFRLKRLEIQGEILKLEQLMKGYTFPEGSSSIFTAKEILEKAAASLSTPASEPLSDSAVSDAANSETTRITEELKRIANKIDVRLKGKLNISPPPSYQANDPQTELEERKQSTLESLREISKTLTEPSESPSEPPIYKYTLRGVCTQPHVTYVLSDPQTTAGDLMEMDSDPHDNYQWWRISYSAEDGKARQAEKKQKQNETGTGASGDTIGYTIRKVSETEVLRAAREEWSSVLLVYASGSAMDAQVNPAPPQLQGFVNRDNDAFTAEFEHTPTIVINDQEDPWLPTAPPEYTQPETPQEPEKPAHVNVFDYEVANFDDEKKPGQEMQEKRGGILANDTSSTSNDDSQWTHVDRKDADAHIEHAK</sequence>
<feature type="region of interest" description="Disordered" evidence="1">
    <location>
        <begin position="545"/>
        <end position="572"/>
    </location>
</feature>
<feature type="region of interest" description="Disordered" evidence="1">
    <location>
        <begin position="644"/>
        <end position="665"/>
    </location>
</feature>
<dbReference type="Gene3D" id="1.10.8.10">
    <property type="entry name" value="DNA helicase RuvA subunit, C-terminal domain"/>
    <property type="match status" value="1"/>
</dbReference>